<dbReference type="Pfam" id="PF03466">
    <property type="entry name" value="LysR_substrate"/>
    <property type="match status" value="1"/>
</dbReference>
<dbReference type="FunFam" id="1.10.10.10:FF:000001">
    <property type="entry name" value="LysR family transcriptional regulator"/>
    <property type="match status" value="1"/>
</dbReference>
<dbReference type="GO" id="GO:0032993">
    <property type="term" value="C:protein-DNA complex"/>
    <property type="evidence" value="ECO:0007669"/>
    <property type="project" value="TreeGrafter"/>
</dbReference>
<dbReference type="GO" id="GO:0003700">
    <property type="term" value="F:DNA-binding transcription factor activity"/>
    <property type="evidence" value="ECO:0007669"/>
    <property type="project" value="InterPro"/>
</dbReference>
<keyword evidence="4" id="KW-0804">Transcription</keyword>
<comment type="similarity">
    <text evidence="1">Belongs to the LysR transcriptional regulatory family.</text>
</comment>
<keyword evidence="2" id="KW-0805">Transcription regulation</keyword>
<name>A0A238LKQ3_9RHOB</name>
<dbReference type="Gene3D" id="3.40.190.10">
    <property type="entry name" value="Periplasmic binding protein-like II"/>
    <property type="match status" value="2"/>
</dbReference>
<dbReference type="SUPFAM" id="SSF46785">
    <property type="entry name" value="Winged helix' DNA-binding domain"/>
    <property type="match status" value="1"/>
</dbReference>
<keyword evidence="3" id="KW-0238">DNA-binding</keyword>
<dbReference type="PRINTS" id="PR00039">
    <property type="entry name" value="HTHLYSR"/>
</dbReference>
<dbReference type="RefSeq" id="WP_093993626.1">
    <property type="nucleotide sequence ID" value="NZ_FXZK01000009.1"/>
</dbReference>
<evidence type="ECO:0000256" key="2">
    <source>
        <dbReference type="ARBA" id="ARBA00023015"/>
    </source>
</evidence>
<dbReference type="InterPro" id="IPR000847">
    <property type="entry name" value="LysR_HTH_N"/>
</dbReference>
<evidence type="ECO:0000313" key="7">
    <source>
        <dbReference type="Proteomes" id="UP000201613"/>
    </source>
</evidence>
<dbReference type="InterPro" id="IPR036388">
    <property type="entry name" value="WH-like_DNA-bd_sf"/>
</dbReference>
<dbReference type="Gene3D" id="1.10.10.10">
    <property type="entry name" value="Winged helix-like DNA-binding domain superfamily/Winged helix DNA-binding domain"/>
    <property type="match status" value="1"/>
</dbReference>
<dbReference type="EMBL" id="FXZK01000009">
    <property type="protein sequence ID" value="SMY09450.1"/>
    <property type="molecule type" value="Genomic_DNA"/>
</dbReference>
<accession>A0A238LKQ3</accession>
<organism evidence="6 7">
    <name type="scientific">Flavimaricola marinus</name>
    <dbReference type="NCBI Taxonomy" id="1819565"/>
    <lineage>
        <taxon>Bacteria</taxon>
        <taxon>Pseudomonadati</taxon>
        <taxon>Pseudomonadota</taxon>
        <taxon>Alphaproteobacteria</taxon>
        <taxon>Rhodobacterales</taxon>
        <taxon>Paracoccaceae</taxon>
        <taxon>Flavimaricola</taxon>
    </lineage>
</organism>
<dbReference type="CDD" id="cd08414">
    <property type="entry name" value="PBP2_LTTR_aromatics_like"/>
    <property type="match status" value="1"/>
</dbReference>
<evidence type="ECO:0000259" key="5">
    <source>
        <dbReference type="PROSITE" id="PS50931"/>
    </source>
</evidence>
<dbReference type="PANTHER" id="PTHR30346:SF17">
    <property type="entry name" value="LYSR FAMILY TRANSCRIPTIONAL REGULATOR"/>
    <property type="match status" value="1"/>
</dbReference>
<sequence length="309" mass="33980">MINGIEIRHLRYFLLLAEELHFGRAAERLHMAQAPFSQQIKQLEERIGTPLFHRTTRKVQMSEAGRRFQSYAQQVLSDLDEGVRFARATASDEAGQIRVGLISVGTSTVLPIAMRKFRDIHPAVLLSPFSETTGVQLRMLLENELEVGLMRPARLPSYLRGEVIYREGMCVAMSSDHPLATRESLTAEDLVGQPLMRFIAKIGTGFEPTINKYLADVGVQPEQGPEYTSTAAGLCLVAGGMGLAIMPYSAAVNAYPGISYLPIDLGGILAEVSMVTRAGPMDRKLKDLCDVIRGICAPGGEMDPHRRIL</sequence>
<dbReference type="PROSITE" id="PS50931">
    <property type="entry name" value="HTH_LYSR"/>
    <property type="match status" value="1"/>
</dbReference>
<evidence type="ECO:0000313" key="6">
    <source>
        <dbReference type="EMBL" id="SMY09450.1"/>
    </source>
</evidence>
<dbReference type="InterPro" id="IPR005119">
    <property type="entry name" value="LysR_subst-bd"/>
</dbReference>
<keyword evidence="7" id="KW-1185">Reference proteome</keyword>
<proteinExistence type="inferred from homology"/>
<dbReference type="Proteomes" id="UP000201613">
    <property type="component" value="Unassembled WGS sequence"/>
</dbReference>
<dbReference type="InterPro" id="IPR036390">
    <property type="entry name" value="WH_DNA-bd_sf"/>
</dbReference>
<dbReference type="SUPFAM" id="SSF53850">
    <property type="entry name" value="Periplasmic binding protein-like II"/>
    <property type="match status" value="1"/>
</dbReference>
<evidence type="ECO:0000256" key="1">
    <source>
        <dbReference type="ARBA" id="ARBA00009437"/>
    </source>
</evidence>
<feature type="domain" description="HTH lysR-type" evidence="5">
    <location>
        <begin position="5"/>
        <end position="62"/>
    </location>
</feature>
<dbReference type="PANTHER" id="PTHR30346">
    <property type="entry name" value="TRANSCRIPTIONAL DUAL REGULATOR HCAR-RELATED"/>
    <property type="match status" value="1"/>
</dbReference>
<gene>
    <name evidence="6" type="primary">benM</name>
    <name evidence="6" type="ORF">LOM8899_03617</name>
</gene>
<protein>
    <submittedName>
        <fullName evidence="6">HTH-type transcriptional regulator BenM</fullName>
    </submittedName>
</protein>
<reference evidence="6 7" key="1">
    <citation type="submission" date="2017-05" db="EMBL/GenBank/DDBJ databases">
        <authorList>
            <person name="Song R."/>
            <person name="Chenine A.L."/>
            <person name="Ruprecht R.M."/>
        </authorList>
    </citation>
    <scope>NUCLEOTIDE SEQUENCE [LARGE SCALE GENOMIC DNA]</scope>
    <source>
        <strain evidence="6 7">CECT 8899</strain>
    </source>
</reference>
<evidence type="ECO:0000256" key="3">
    <source>
        <dbReference type="ARBA" id="ARBA00023125"/>
    </source>
</evidence>
<dbReference type="GO" id="GO:0003677">
    <property type="term" value="F:DNA binding"/>
    <property type="evidence" value="ECO:0007669"/>
    <property type="project" value="UniProtKB-KW"/>
</dbReference>
<dbReference type="AlphaFoldDB" id="A0A238LKQ3"/>
<evidence type="ECO:0000256" key="4">
    <source>
        <dbReference type="ARBA" id="ARBA00023163"/>
    </source>
</evidence>
<dbReference type="Pfam" id="PF00126">
    <property type="entry name" value="HTH_1"/>
    <property type="match status" value="1"/>
</dbReference>
<dbReference type="OrthoDB" id="9815174at2"/>